<keyword evidence="2 7" id="KW-0134">Cell wall</keyword>
<dbReference type="GO" id="GO:0005576">
    <property type="term" value="C:extracellular region"/>
    <property type="evidence" value="ECO:0007669"/>
    <property type="project" value="InterPro"/>
</dbReference>
<dbReference type="Gramene" id="TVU46826">
    <property type="protein sequence ID" value="TVU46826"/>
    <property type="gene ID" value="EJB05_06395"/>
</dbReference>
<feature type="non-terminal residue" evidence="10">
    <location>
        <position position="1"/>
    </location>
</feature>
<feature type="chain" id="PRO_5023973310" description="Expansin" evidence="7">
    <location>
        <begin position="22"/>
        <end position="256"/>
    </location>
</feature>
<evidence type="ECO:0000256" key="5">
    <source>
        <dbReference type="ARBA" id="ARBA00023136"/>
    </source>
</evidence>
<dbReference type="Proteomes" id="UP000324897">
    <property type="component" value="Chromosome 5"/>
</dbReference>
<proteinExistence type="inferred from homology"/>
<comment type="subcellular location">
    <subcellularLocation>
        <location evidence="7">Secreted</location>
        <location evidence="7">Cell wall</location>
    </subcellularLocation>
    <subcellularLocation>
        <location evidence="7">Membrane</location>
        <topology evidence="7">Peripheral membrane protein</topology>
    </subcellularLocation>
</comment>
<dbReference type="SUPFAM" id="SSF50685">
    <property type="entry name" value="Barwin-like endoglucanases"/>
    <property type="match status" value="1"/>
</dbReference>
<evidence type="ECO:0000256" key="1">
    <source>
        <dbReference type="ARBA" id="ARBA00005392"/>
    </source>
</evidence>
<dbReference type="PRINTS" id="PR01226">
    <property type="entry name" value="EXPANSIN"/>
</dbReference>
<evidence type="ECO:0000256" key="7">
    <source>
        <dbReference type="RuleBase" id="RU365023"/>
    </source>
</evidence>
<keyword evidence="4 7" id="KW-0732">Signal</keyword>
<keyword evidence="3 7" id="KW-0964">Secreted</keyword>
<dbReference type="PANTHER" id="PTHR31867">
    <property type="entry name" value="EXPANSIN-A15"/>
    <property type="match status" value="1"/>
</dbReference>
<dbReference type="PROSITE" id="PS50843">
    <property type="entry name" value="EXPANSIN_CBD"/>
    <property type="match status" value="1"/>
</dbReference>
<comment type="similarity">
    <text evidence="1 7">Belongs to the expansin family. Expansin A subfamily.</text>
</comment>
<dbReference type="AlphaFoldDB" id="A0A5J9WFU1"/>
<comment type="caution">
    <text evidence="10">The sequence shown here is derived from an EMBL/GenBank/DDBJ whole genome shotgun (WGS) entry which is preliminary data.</text>
</comment>
<dbReference type="GO" id="GO:0009664">
    <property type="term" value="P:plant-type cell wall organization"/>
    <property type="evidence" value="ECO:0007669"/>
    <property type="project" value="InterPro"/>
</dbReference>
<dbReference type="CDD" id="cd22274">
    <property type="entry name" value="DPBB_EXPA_N"/>
    <property type="match status" value="1"/>
</dbReference>
<dbReference type="InterPro" id="IPR007117">
    <property type="entry name" value="Expansin_CBD"/>
</dbReference>
<dbReference type="SUPFAM" id="SSF49590">
    <property type="entry name" value="PHL pollen allergen"/>
    <property type="match status" value="1"/>
</dbReference>
<keyword evidence="11" id="KW-1185">Reference proteome</keyword>
<gene>
    <name evidence="10" type="ORF">EJB05_06395</name>
</gene>
<dbReference type="Pfam" id="PF03330">
    <property type="entry name" value="DPBB_1"/>
    <property type="match status" value="1"/>
</dbReference>
<keyword evidence="7" id="KW-0961">Cell wall biogenesis/degradation</keyword>
<evidence type="ECO:0000313" key="10">
    <source>
        <dbReference type="EMBL" id="TVU46826.1"/>
    </source>
</evidence>
<dbReference type="SMART" id="SM00837">
    <property type="entry name" value="DPBB_1"/>
    <property type="match status" value="1"/>
</dbReference>
<feature type="signal peptide" evidence="7">
    <location>
        <begin position="1"/>
        <end position="21"/>
    </location>
</feature>
<evidence type="ECO:0000256" key="6">
    <source>
        <dbReference type="ARBA" id="ARBA00023180"/>
    </source>
</evidence>
<dbReference type="PRINTS" id="PR01225">
    <property type="entry name" value="EXPANSNFAMLY"/>
</dbReference>
<dbReference type="PROSITE" id="PS50842">
    <property type="entry name" value="EXPANSIN_EG45"/>
    <property type="match status" value="1"/>
</dbReference>
<dbReference type="InterPro" id="IPR036749">
    <property type="entry name" value="Expansin_CBD_sf"/>
</dbReference>
<evidence type="ECO:0000256" key="2">
    <source>
        <dbReference type="ARBA" id="ARBA00022512"/>
    </source>
</evidence>
<dbReference type="Gene3D" id="2.60.40.760">
    <property type="entry name" value="Expansin, cellulose-binding-like domain"/>
    <property type="match status" value="1"/>
</dbReference>
<evidence type="ECO:0000256" key="3">
    <source>
        <dbReference type="ARBA" id="ARBA00022525"/>
    </source>
</evidence>
<dbReference type="InterPro" id="IPR007112">
    <property type="entry name" value="Expansin/allergen_DPBB_dom"/>
</dbReference>
<organism evidence="10 11">
    <name type="scientific">Eragrostis curvula</name>
    <name type="common">weeping love grass</name>
    <dbReference type="NCBI Taxonomy" id="38414"/>
    <lineage>
        <taxon>Eukaryota</taxon>
        <taxon>Viridiplantae</taxon>
        <taxon>Streptophyta</taxon>
        <taxon>Embryophyta</taxon>
        <taxon>Tracheophyta</taxon>
        <taxon>Spermatophyta</taxon>
        <taxon>Magnoliopsida</taxon>
        <taxon>Liliopsida</taxon>
        <taxon>Poales</taxon>
        <taxon>Poaceae</taxon>
        <taxon>PACMAD clade</taxon>
        <taxon>Chloridoideae</taxon>
        <taxon>Eragrostideae</taxon>
        <taxon>Eragrostidinae</taxon>
        <taxon>Eragrostis</taxon>
    </lineage>
</organism>
<evidence type="ECO:0000259" key="8">
    <source>
        <dbReference type="PROSITE" id="PS50842"/>
    </source>
</evidence>
<dbReference type="GO" id="GO:0016020">
    <property type="term" value="C:membrane"/>
    <property type="evidence" value="ECO:0007669"/>
    <property type="project" value="UniProtKB-SubCell"/>
</dbReference>
<dbReference type="Gene3D" id="2.40.40.10">
    <property type="entry name" value="RlpA-like domain"/>
    <property type="match status" value="1"/>
</dbReference>
<dbReference type="InterPro" id="IPR002963">
    <property type="entry name" value="Expansin"/>
</dbReference>
<evidence type="ECO:0000259" key="9">
    <source>
        <dbReference type="PROSITE" id="PS50843"/>
    </source>
</evidence>
<sequence length="256" mass="26702">MTSLATLLLLALLSLSSSAQGYGVGRWINAHATFYGGADASGTMGGACGYGDLYSQGYGTATTALSSALFGGGATCGACFELRCAGGEARGCLQLHPGGSGSVVVTATNLCPPNYALPGDGGGWCNPPRHHFDLSQPAFLRIARYEAGIVPVAYRRVPCRRRGGIRFTVNGHSYFNLVLVTNVAGAGDVRAVAVKGRARWQAMARNWGQNWQSGALLDGQALSFRVTASDHRSVVSYNVAPAGWAFGQTFAGGQFR</sequence>
<dbReference type="OrthoDB" id="679245at2759"/>
<dbReference type="EMBL" id="RWGY01000004">
    <property type="protein sequence ID" value="TVU46826.1"/>
    <property type="molecule type" value="Genomic_DNA"/>
</dbReference>
<dbReference type="InterPro" id="IPR036908">
    <property type="entry name" value="RlpA-like_sf"/>
</dbReference>
<evidence type="ECO:0000256" key="4">
    <source>
        <dbReference type="ARBA" id="ARBA00022729"/>
    </source>
</evidence>
<reference evidence="10 11" key="1">
    <citation type="journal article" date="2019" name="Sci. Rep.">
        <title>A high-quality genome of Eragrostis curvula grass provides insights into Poaceae evolution and supports new strategies to enhance forage quality.</title>
        <authorList>
            <person name="Carballo J."/>
            <person name="Santos B.A.C.M."/>
            <person name="Zappacosta D."/>
            <person name="Garbus I."/>
            <person name="Selva J.P."/>
            <person name="Gallo C.A."/>
            <person name="Diaz A."/>
            <person name="Albertini E."/>
            <person name="Caccamo M."/>
            <person name="Echenique V."/>
        </authorList>
    </citation>
    <scope>NUCLEOTIDE SEQUENCE [LARGE SCALE GENOMIC DNA]</scope>
    <source>
        <strain evidence="11">cv. Victoria</strain>
        <tissue evidence="10">Leaf</tissue>
    </source>
</reference>
<comment type="function">
    <text evidence="7">Causes loosening and extension of plant cell walls by disrupting non-covalent bonding between cellulose microfibrils and matrix glucans. No enzymatic activity has been found.</text>
</comment>
<evidence type="ECO:0000313" key="11">
    <source>
        <dbReference type="Proteomes" id="UP000324897"/>
    </source>
</evidence>
<protein>
    <recommendedName>
        <fullName evidence="7">Expansin</fullName>
    </recommendedName>
</protein>
<accession>A0A5J9WFU1</accession>
<keyword evidence="6" id="KW-0325">Glycoprotein</keyword>
<feature type="domain" description="Expansin-like CBD" evidence="9">
    <location>
        <begin position="174"/>
        <end position="252"/>
    </location>
</feature>
<dbReference type="InterPro" id="IPR009009">
    <property type="entry name" value="RlpA-like_DPBB"/>
</dbReference>
<dbReference type="Pfam" id="PF01357">
    <property type="entry name" value="Expansin_C"/>
    <property type="match status" value="1"/>
</dbReference>
<dbReference type="FunFam" id="2.60.40.760:FF:000001">
    <property type="entry name" value="Expansin"/>
    <property type="match status" value="1"/>
</dbReference>
<dbReference type="InterPro" id="IPR007118">
    <property type="entry name" value="Expan_Lol_pI"/>
</dbReference>
<feature type="domain" description="Expansin-like EG45" evidence="8">
    <location>
        <begin position="45"/>
        <end position="164"/>
    </location>
</feature>
<name>A0A5J9WFU1_9POAL</name>
<keyword evidence="5" id="KW-0472">Membrane</keyword>